<keyword evidence="6" id="KW-0378">Hydrolase</keyword>
<protein>
    <submittedName>
        <fullName evidence="15">Tr-type G domain-containing protein</fullName>
    </submittedName>
</protein>
<gene>
    <name evidence="12" type="ORF">DME_LOCUS1044</name>
</gene>
<dbReference type="AlphaFoldDB" id="A0A0N4UFA5"/>
<dbReference type="PROSITE" id="PS51722">
    <property type="entry name" value="G_TR_2"/>
    <property type="match status" value="1"/>
</dbReference>
<comment type="subcellular location">
    <subcellularLocation>
        <location evidence="1">Cytoplasm</location>
    </subcellularLocation>
</comment>
<dbReference type="SUPFAM" id="SSF50447">
    <property type="entry name" value="Translation proteins"/>
    <property type="match status" value="1"/>
</dbReference>
<dbReference type="Pfam" id="PF00009">
    <property type="entry name" value="GTP_EFTU"/>
    <property type="match status" value="1"/>
</dbReference>
<dbReference type="OrthoDB" id="342024at2759"/>
<dbReference type="CDD" id="cd04093">
    <property type="entry name" value="HBS1_C_III"/>
    <property type="match status" value="1"/>
</dbReference>
<accession>A0A0N4UFA5</accession>
<keyword evidence="7" id="KW-0648">Protein biosynthesis</keyword>
<dbReference type="PRINTS" id="PR00315">
    <property type="entry name" value="ELONGATNFCT"/>
</dbReference>
<keyword evidence="3" id="KW-0963">Cytoplasm</keyword>
<dbReference type="InterPro" id="IPR000795">
    <property type="entry name" value="T_Tr_GTP-bd_dom"/>
</dbReference>
<comment type="catalytic activity">
    <reaction evidence="9">
        <text>GTP + H2O = GDP + phosphate + H(+)</text>
        <dbReference type="Rhea" id="RHEA:19669"/>
        <dbReference type="ChEBI" id="CHEBI:15377"/>
        <dbReference type="ChEBI" id="CHEBI:15378"/>
        <dbReference type="ChEBI" id="CHEBI:37565"/>
        <dbReference type="ChEBI" id="CHEBI:43474"/>
        <dbReference type="ChEBI" id="CHEBI:58189"/>
    </reaction>
    <physiologicalReaction direction="left-to-right" evidence="9">
        <dbReference type="Rhea" id="RHEA:19670"/>
    </physiologicalReaction>
</comment>
<name>A0A0N4UFA5_DRAME</name>
<dbReference type="Gene3D" id="3.40.50.300">
    <property type="entry name" value="P-loop containing nucleotide triphosphate hydrolases"/>
    <property type="match status" value="1"/>
</dbReference>
<evidence type="ECO:0000313" key="13">
    <source>
        <dbReference type="Proteomes" id="UP000038040"/>
    </source>
</evidence>
<organism evidence="13 15">
    <name type="scientific">Dracunculus medinensis</name>
    <name type="common">Guinea worm</name>
    <dbReference type="NCBI Taxonomy" id="318479"/>
    <lineage>
        <taxon>Eukaryota</taxon>
        <taxon>Metazoa</taxon>
        <taxon>Ecdysozoa</taxon>
        <taxon>Nematoda</taxon>
        <taxon>Chromadorea</taxon>
        <taxon>Rhabditida</taxon>
        <taxon>Spirurina</taxon>
        <taxon>Dracunculoidea</taxon>
        <taxon>Dracunculidae</taxon>
        <taxon>Dracunculus</taxon>
    </lineage>
</organism>
<dbReference type="GO" id="GO:0006412">
    <property type="term" value="P:translation"/>
    <property type="evidence" value="ECO:0007669"/>
    <property type="project" value="UniProtKB-KW"/>
</dbReference>
<proteinExistence type="inferred from homology"/>
<keyword evidence="5" id="KW-0547">Nucleotide-binding</keyword>
<dbReference type="GO" id="GO:0005737">
    <property type="term" value="C:cytoplasm"/>
    <property type="evidence" value="ECO:0007669"/>
    <property type="project" value="UniProtKB-SubCell"/>
</dbReference>
<evidence type="ECO:0000313" key="14">
    <source>
        <dbReference type="Proteomes" id="UP000274756"/>
    </source>
</evidence>
<dbReference type="EMBL" id="UYYG01000012">
    <property type="protein sequence ID" value="VDN51071.1"/>
    <property type="molecule type" value="Genomic_DNA"/>
</dbReference>
<dbReference type="Pfam" id="PF22594">
    <property type="entry name" value="GTP-eEF1A_C"/>
    <property type="match status" value="1"/>
</dbReference>
<dbReference type="InterPro" id="IPR050100">
    <property type="entry name" value="TRAFAC_GTPase_members"/>
</dbReference>
<feature type="compositionally biased region" description="Low complexity" evidence="10">
    <location>
        <begin position="124"/>
        <end position="137"/>
    </location>
</feature>
<dbReference type="FunFam" id="3.40.50.300:FF:000204">
    <property type="entry name" value="Translation elongation factor Tu"/>
    <property type="match status" value="1"/>
</dbReference>
<evidence type="ECO:0000256" key="6">
    <source>
        <dbReference type="ARBA" id="ARBA00022801"/>
    </source>
</evidence>
<keyword evidence="14" id="KW-1185">Reference proteome</keyword>
<sequence length="613" mass="68559">MSRHRNLRKLVHDDDYDYYDEEYNRYSISSDDDHVIPASCLYGKSAKDVQDDTQKNLYDCVFDRSKNSLENAAVDINGKSRKIFSVESMETSNYLSCDIPTILPIQQVQNLKISSTHSAEMHRSTSPSPSRSLVPSSSSKRLSALAQAQATIYTTPKLQKRVGDGKPLINLVIVGHVDAGKSTLMGHLLYQLGSVDERTMHKYKQESARTGKASFAFAWVMDDTQAFPLYFRLFLKFYKKEERQRGVTMDIAKTCFETDHRRIIVMDAPGHRDFIRNMISGAAQADVGVLVVDATPGKFETGYDLGGQTREHSMLLRALGINELIVVLNKMDMVSWSQTRFDEVCATLNPFLKKQAGFRLLHFVPVSGLHGINLTETVPMDHMLQWYKGSCLIQTIDDLIPPKRAEDGKFRAVINDVQKNTQSLLTLSVKIESGYVEIGEKIFIMPNADPVFVKGIVSDTQSSSDSSTYFAGEQVILNITALNNVEQDSITSGYILCRGGQECLLPGKRFLIRLVVFNIAIPIIKGTRAELYAHSLCQPCTVVRLKAALSKADGEILRQKPRCLTKNMSGIVEIETDKLVCLEPYSECRALGRITLRCADQTIAAGIVERLLQ</sequence>
<evidence type="ECO:0000256" key="4">
    <source>
        <dbReference type="ARBA" id="ARBA00022553"/>
    </source>
</evidence>
<dbReference type="STRING" id="318479.A0A0N4UFA5"/>
<dbReference type="Gene3D" id="2.40.30.10">
    <property type="entry name" value="Translation factors"/>
    <property type="match status" value="2"/>
</dbReference>
<dbReference type="PANTHER" id="PTHR23115">
    <property type="entry name" value="TRANSLATION FACTOR"/>
    <property type="match status" value="1"/>
</dbReference>
<dbReference type="WBParaSite" id="DME_0000610501-mRNA-1">
    <property type="protein sequence ID" value="DME_0000610501-mRNA-1"/>
    <property type="gene ID" value="DME_0000610501"/>
</dbReference>
<evidence type="ECO:0000256" key="8">
    <source>
        <dbReference type="ARBA" id="ARBA00023134"/>
    </source>
</evidence>
<feature type="domain" description="Tr-type G" evidence="11">
    <location>
        <begin position="166"/>
        <end position="406"/>
    </location>
</feature>
<dbReference type="InterPro" id="IPR009001">
    <property type="entry name" value="Transl_elong_EF1A/Init_IF2_C"/>
</dbReference>
<reference evidence="12 14" key="2">
    <citation type="submission" date="2018-11" db="EMBL/GenBank/DDBJ databases">
        <authorList>
            <consortium name="Pathogen Informatics"/>
        </authorList>
    </citation>
    <scope>NUCLEOTIDE SEQUENCE [LARGE SCALE GENOMIC DNA]</scope>
</reference>
<keyword evidence="8" id="KW-0342">GTP-binding</keyword>
<dbReference type="Proteomes" id="UP000038040">
    <property type="component" value="Unplaced"/>
</dbReference>
<evidence type="ECO:0000256" key="2">
    <source>
        <dbReference type="ARBA" id="ARBA00007249"/>
    </source>
</evidence>
<feature type="region of interest" description="Disordered" evidence="10">
    <location>
        <begin position="115"/>
        <end position="137"/>
    </location>
</feature>
<evidence type="ECO:0000256" key="10">
    <source>
        <dbReference type="SAM" id="MobiDB-lite"/>
    </source>
</evidence>
<evidence type="ECO:0000256" key="7">
    <source>
        <dbReference type="ARBA" id="ARBA00022917"/>
    </source>
</evidence>
<evidence type="ECO:0000313" key="12">
    <source>
        <dbReference type="EMBL" id="VDN51071.1"/>
    </source>
</evidence>
<evidence type="ECO:0000256" key="9">
    <source>
        <dbReference type="ARBA" id="ARBA00049117"/>
    </source>
</evidence>
<dbReference type="InterPro" id="IPR009000">
    <property type="entry name" value="Transl_B-barrel_sf"/>
</dbReference>
<dbReference type="InterPro" id="IPR054696">
    <property type="entry name" value="GTP-eEF1A_C"/>
</dbReference>
<dbReference type="CDD" id="cd01883">
    <property type="entry name" value="EF1_alpha"/>
    <property type="match status" value="1"/>
</dbReference>
<evidence type="ECO:0000256" key="1">
    <source>
        <dbReference type="ARBA" id="ARBA00004496"/>
    </source>
</evidence>
<evidence type="ECO:0000313" key="15">
    <source>
        <dbReference type="WBParaSite" id="DME_0000610501-mRNA-1"/>
    </source>
</evidence>
<evidence type="ECO:0000256" key="5">
    <source>
        <dbReference type="ARBA" id="ARBA00022741"/>
    </source>
</evidence>
<keyword evidence="4" id="KW-0597">Phosphoprotein</keyword>
<dbReference type="GO" id="GO:0003924">
    <property type="term" value="F:GTPase activity"/>
    <property type="evidence" value="ECO:0007669"/>
    <property type="project" value="InterPro"/>
</dbReference>
<comment type="similarity">
    <text evidence="2">Belongs to the TRAFAC class translation factor GTPase superfamily. Classic translation factor GTPase family. EF-Tu/EF-1A subfamily.</text>
</comment>
<evidence type="ECO:0000259" key="11">
    <source>
        <dbReference type="PROSITE" id="PS51722"/>
    </source>
</evidence>
<dbReference type="SUPFAM" id="SSF52540">
    <property type="entry name" value="P-loop containing nucleoside triphosphate hydrolases"/>
    <property type="match status" value="1"/>
</dbReference>
<dbReference type="InterPro" id="IPR027417">
    <property type="entry name" value="P-loop_NTPase"/>
</dbReference>
<dbReference type="GO" id="GO:0005525">
    <property type="term" value="F:GTP binding"/>
    <property type="evidence" value="ECO:0007669"/>
    <property type="project" value="UniProtKB-KW"/>
</dbReference>
<dbReference type="Proteomes" id="UP000274756">
    <property type="component" value="Unassembled WGS sequence"/>
</dbReference>
<evidence type="ECO:0000256" key="3">
    <source>
        <dbReference type="ARBA" id="ARBA00022490"/>
    </source>
</evidence>
<dbReference type="SUPFAM" id="SSF50465">
    <property type="entry name" value="EF-Tu/eEF-1alpha/eIF2-gamma C-terminal domain"/>
    <property type="match status" value="1"/>
</dbReference>
<reference evidence="15" key="1">
    <citation type="submission" date="2017-02" db="UniProtKB">
        <authorList>
            <consortium name="WormBaseParasite"/>
        </authorList>
    </citation>
    <scope>IDENTIFICATION</scope>
</reference>